<reference evidence="1 2" key="1">
    <citation type="journal article" date="2018" name="PLoS ONE">
        <title>The draft genome of Kipferlia bialata reveals reductive genome evolution in fornicate parasites.</title>
        <authorList>
            <person name="Tanifuji G."/>
            <person name="Takabayashi S."/>
            <person name="Kume K."/>
            <person name="Takagi M."/>
            <person name="Nakayama T."/>
            <person name="Kamikawa R."/>
            <person name="Inagaki Y."/>
            <person name="Hashimoto T."/>
        </authorList>
    </citation>
    <scope>NUCLEOTIDE SEQUENCE [LARGE SCALE GENOMIC DNA]</scope>
    <source>
        <strain evidence="1">NY0173</strain>
    </source>
</reference>
<sequence>ESEREEEMKWIRDRGLSYAGLCHAELEFITHRHGMAQL</sequence>
<protein>
    <submittedName>
        <fullName evidence="1">Uncharacterized protein</fullName>
    </submittedName>
</protein>
<feature type="non-terminal residue" evidence="1">
    <location>
        <position position="1"/>
    </location>
</feature>
<feature type="non-terminal residue" evidence="1">
    <location>
        <position position="38"/>
    </location>
</feature>
<name>A0A9K3DEG0_9EUKA</name>
<keyword evidence="2" id="KW-1185">Reference proteome</keyword>
<gene>
    <name evidence="1" type="ORF">KIPB_016328</name>
</gene>
<comment type="caution">
    <text evidence="1">The sequence shown here is derived from an EMBL/GenBank/DDBJ whole genome shotgun (WGS) entry which is preliminary data.</text>
</comment>
<dbReference type="EMBL" id="BDIP01009882">
    <property type="protein sequence ID" value="GIQ92513.1"/>
    <property type="molecule type" value="Genomic_DNA"/>
</dbReference>
<evidence type="ECO:0000313" key="1">
    <source>
        <dbReference type="EMBL" id="GIQ92513.1"/>
    </source>
</evidence>
<dbReference type="Proteomes" id="UP000265618">
    <property type="component" value="Unassembled WGS sequence"/>
</dbReference>
<accession>A0A9K3DEG0</accession>
<evidence type="ECO:0000313" key="2">
    <source>
        <dbReference type="Proteomes" id="UP000265618"/>
    </source>
</evidence>
<proteinExistence type="predicted"/>
<organism evidence="1 2">
    <name type="scientific">Kipferlia bialata</name>
    <dbReference type="NCBI Taxonomy" id="797122"/>
    <lineage>
        <taxon>Eukaryota</taxon>
        <taxon>Metamonada</taxon>
        <taxon>Carpediemonas-like organisms</taxon>
        <taxon>Kipferlia</taxon>
    </lineage>
</organism>
<dbReference type="AlphaFoldDB" id="A0A9K3DEG0"/>